<dbReference type="PIRSF" id="PIRSF036912">
    <property type="entry name" value="Sac7"/>
    <property type="match status" value="1"/>
</dbReference>
<evidence type="ECO:0000313" key="4">
    <source>
        <dbReference type="Proteomes" id="UP000423396"/>
    </source>
</evidence>
<protein>
    <submittedName>
        <fullName evidence="3">DNA-binding protein</fullName>
    </submittedName>
</protein>
<dbReference type="EMBL" id="CP045483">
    <property type="protein sequence ID" value="QGR18623.1"/>
    <property type="molecule type" value="Genomic_DNA"/>
</dbReference>
<dbReference type="GO" id="GO:0004521">
    <property type="term" value="F:RNA endonuclease activity"/>
    <property type="evidence" value="ECO:0007669"/>
    <property type="project" value="InterPro"/>
</dbReference>
<keyword evidence="2 3" id="KW-0238">DNA-binding</keyword>
<sequence length="65" mass="7281">MAKVKFKYKGEEKEVDTSKIKKVWRVGKMISFTYDDNGKTGRGAVSEKDAPKELLGMLAKAEKGK</sequence>
<dbReference type="OrthoDB" id="33867at2157"/>
<dbReference type="KEGG" id="sazo:D1868_00495"/>
<dbReference type="AlphaFoldDB" id="A0A650CLK8"/>
<dbReference type="Proteomes" id="UP000423396">
    <property type="component" value="Chromosome"/>
</dbReference>
<evidence type="ECO:0000256" key="2">
    <source>
        <dbReference type="ARBA" id="ARBA00023125"/>
    </source>
</evidence>
<reference evidence="3 4" key="1">
    <citation type="submission" date="2019-10" db="EMBL/GenBank/DDBJ databases">
        <title>Genome Sequences from Six Type Strain Members of the Archaeal Family Sulfolobaceae: Acidianus ambivalens, Acidianus infernus, Metallosphaera prunae, Stygiolobus azoricus, Sulfolobus metallicus, and Sulfurisphaera ohwakuensis.</title>
        <authorList>
            <person name="Counts J.A."/>
            <person name="Kelly R.M."/>
        </authorList>
    </citation>
    <scope>NUCLEOTIDE SEQUENCE [LARGE SCALE GENOMIC DNA]</scope>
    <source>
        <strain evidence="3 4">FC6</strain>
    </source>
</reference>
<keyword evidence="4" id="KW-1185">Reference proteome</keyword>
<organism evidence="3 4">
    <name type="scientific">Stygiolobus azoricus</name>
    <dbReference type="NCBI Taxonomy" id="41675"/>
    <lineage>
        <taxon>Archaea</taxon>
        <taxon>Thermoproteota</taxon>
        <taxon>Thermoprotei</taxon>
        <taxon>Sulfolobales</taxon>
        <taxon>Sulfolobaceae</taxon>
        <taxon>Stygiolobus</taxon>
    </lineage>
</organism>
<dbReference type="InterPro" id="IPR003212">
    <property type="entry name" value="DNA-bd_7a-e_arc"/>
</dbReference>
<evidence type="ECO:0000256" key="1">
    <source>
        <dbReference type="ARBA" id="ARBA00009159"/>
    </source>
</evidence>
<proteinExistence type="inferred from homology"/>
<evidence type="ECO:0000313" key="3">
    <source>
        <dbReference type="EMBL" id="QGR18623.1"/>
    </source>
</evidence>
<comment type="similarity">
    <text evidence="1">Belongs to the 7 kDa DNA-binding/endoribonuclease P2 family.</text>
</comment>
<dbReference type="RefSeq" id="WP_156004807.1">
    <property type="nucleotide sequence ID" value="NZ_CP045483.1"/>
</dbReference>
<name>A0A650CLK8_9CREN</name>
<dbReference type="GO" id="GO:0003677">
    <property type="term" value="F:DNA binding"/>
    <property type="evidence" value="ECO:0007669"/>
    <property type="project" value="UniProtKB-KW"/>
</dbReference>
<dbReference type="Pfam" id="PF02294">
    <property type="entry name" value="7kD_DNA_binding"/>
    <property type="match status" value="1"/>
</dbReference>
<dbReference type="Gene3D" id="2.40.50.40">
    <property type="match status" value="1"/>
</dbReference>
<dbReference type="InterPro" id="IPR016197">
    <property type="entry name" value="Chromo-like_dom_sf"/>
</dbReference>
<dbReference type="GeneID" id="42797510"/>
<accession>A0A650CLK8</accession>
<dbReference type="NCBIfam" id="NF045555">
    <property type="entry name" value="Sul7d"/>
    <property type="match status" value="1"/>
</dbReference>
<dbReference type="SUPFAM" id="SSF54160">
    <property type="entry name" value="Chromo domain-like"/>
    <property type="match status" value="1"/>
</dbReference>
<gene>
    <name evidence="3" type="ORF">D1868_00495</name>
</gene>